<name>A0A923PMS2_9BACT</name>
<comment type="caution">
    <text evidence="2">The sequence shown here is derived from an EMBL/GenBank/DDBJ whole genome shotgun (WGS) entry which is preliminary data.</text>
</comment>
<organism evidence="2 3">
    <name type="scientific">Neolewinella lacunae</name>
    <dbReference type="NCBI Taxonomy" id="1517758"/>
    <lineage>
        <taxon>Bacteria</taxon>
        <taxon>Pseudomonadati</taxon>
        <taxon>Bacteroidota</taxon>
        <taxon>Saprospiria</taxon>
        <taxon>Saprospirales</taxon>
        <taxon>Lewinellaceae</taxon>
        <taxon>Neolewinella</taxon>
    </lineage>
</organism>
<feature type="transmembrane region" description="Helical" evidence="1">
    <location>
        <begin position="221"/>
        <end position="241"/>
    </location>
</feature>
<reference evidence="2" key="1">
    <citation type="submission" date="2020-08" db="EMBL/GenBank/DDBJ databases">
        <title>Lewinella bacteria from marine environments.</title>
        <authorList>
            <person name="Zhong Y."/>
        </authorList>
    </citation>
    <scope>NUCLEOTIDE SEQUENCE</scope>
    <source>
        <strain evidence="2">KCTC 42187</strain>
    </source>
</reference>
<feature type="transmembrane region" description="Helical" evidence="1">
    <location>
        <begin position="247"/>
        <end position="268"/>
    </location>
</feature>
<keyword evidence="3" id="KW-1185">Reference proteome</keyword>
<sequence length="311" mass="35660">MLSTFYADTFSLDNRFFRTMRQLLVPGRLTTLYLTGRQQPYFQPLRLFFVSGLLMIGVYGAVASTAIGDSLERSTENKRSEAYQKVYSEKLIGQVDSVRLAFPQAIVRQATDSLIVSMGRIENDSTELGYLDFSQGLGGTTTPFIISDQDYILLTPEEIVTKYGITGRLNRYQVKQLVRLNRMNLSDVNKLIGQLIWGLLVMVPISALLLKVVYIRRKKKYVAHFVFSLHTHSFLFLTHFLGACELAIFGTPYLIIFGTLASIVYFVLSLKKVYQQGWWRTLIKAFLLMWAYLFLLQLVAFVTLLTWMVLF</sequence>
<proteinExistence type="predicted"/>
<keyword evidence="1" id="KW-1133">Transmembrane helix</keyword>
<feature type="transmembrane region" description="Helical" evidence="1">
    <location>
        <begin position="289"/>
        <end position="310"/>
    </location>
</feature>
<dbReference type="EMBL" id="JACSIT010000100">
    <property type="protein sequence ID" value="MBC6994546.1"/>
    <property type="molecule type" value="Genomic_DNA"/>
</dbReference>
<evidence type="ECO:0000313" key="3">
    <source>
        <dbReference type="Proteomes" id="UP000650081"/>
    </source>
</evidence>
<accession>A0A923PMS2</accession>
<feature type="transmembrane region" description="Helical" evidence="1">
    <location>
        <begin position="47"/>
        <end position="67"/>
    </location>
</feature>
<protein>
    <submittedName>
        <fullName evidence="2">DUF3667 domain-containing protein</fullName>
    </submittedName>
</protein>
<evidence type="ECO:0000256" key="1">
    <source>
        <dbReference type="SAM" id="Phobius"/>
    </source>
</evidence>
<dbReference type="AlphaFoldDB" id="A0A923PMS2"/>
<feature type="transmembrane region" description="Helical" evidence="1">
    <location>
        <begin position="191"/>
        <end position="214"/>
    </location>
</feature>
<dbReference type="RefSeq" id="WP_187466617.1">
    <property type="nucleotide sequence ID" value="NZ_JACSIT010000100.1"/>
</dbReference>
<gene>
    <name evidence="2" type="ORF">H9S92_10245</name>
</gene>
<evidence type="ECO:0000313" key="2">
    <source>
        <dbReference type="EMBL" id="MBC6994546.1"/>
    </source>
</evidence>
<dbReference type="Proteomes" id="UP000650081">
    <property type="component" value="Unassembled WGS sequence"/>
</dbReference>
<keyword evidence="1" id="KW-0812">Transmembrane</keyword>
<dbReference type="Pfam" id="PF12412">
    <property type="entry name" value="DUF3667"/>
    <property type="match status" value="1"/>
</dbReference>
<dbReference type="InterPro" id="IPR022134">
    <property type="entry name" value="DUF3667"/>
</dbReference>
<keyword evidence="1" id="KW-0472">Membrane</keyword>